<dbReference type="OrthoDB" id="6581217at2759"/>
<sequence length="409" mass="47312">MDHLTMYLLLEEEEDEEILLQLANLKNGIAPVNPIFKQRRDERCYTTLINRHLQQDDVKFREYFRFNKSQFNFLIDLIKEDIKTEPYNRVQYPITPEEQLAITLRFLATGEALRSLAFTFRVSHSSRIIKKTLSSLRRHLISLYIPPSLYEKKQKAKEFCQKWNFPNCLGAVDGKHIRIRCPSHSGSLFHNYKDFFSIVLLAVVDANYKFIFIDVGSYGKEGDSGIFDKSKIGQQVRDGSIFPPPNKLPNTDQVLPCVLVGDEAFRLSTHMMKPFPRRVASADDRKAIFNYRLSRARRVSENAFGLLSQIFRVFYTMINLNPSTVDDLIIVACCSHNLLRDAFLEGSNKPFYEIDQELPPPRNFVPFARGGGFADGDGFYIRDLFMEYFNSGQGSIPWQIGSIRRTDRN</sequence>
<organism evidence="9 10">
    <name type="scientific">Sitophilus oryzae</name>
    <name type="common">Rice weevil</name>
    <name type="synonym">Curculio oryzae</name>
    <dbReference type="NCBI Taxonomy" id="7048"/>
    <lineage>
        <taxon>Eukaryota</taxon>
        <taxon>Metazoa</taxon>
        <taxon>Ecdysozoa</taxon>
        <taxon>Arthropoda</taxon>
        <taxon>Hexapoda</taxon>
        <taxon>Insecta</taxon>
        <taxon>Pterygota</taxon>
        <taxon>Neoptera</taxon>
        <taxon>Endopterygota</taxon>
        <taxon>Coleoptera</taxon>
        <taxon>Polyphaga</taxon>
        <taxon>Cucujiformia</taxon>
        <taxon>Curculionidae</taxon>
        <taxon>Dryophthorinae</taxon>
        <taxon>Sitophilus</taxon>
    </lineage>
</organism>
<dbReference type="InterPro" id="IPR027806">
    <property type="entry name" value="HARBI1_dom"/>
</dbReference>
<dbReference type="InterPro" id="IPR045249">
    <property type="entry name" value="HARBI1-like"/>
</dbReference>
<dbReference type="GO" id="GO:0005634">
    <property type="term" value="C:nucleus"/>
    <property type="evidence" value="ECO:0007669"/>
    <property type="project" value="UniProtKB-SubCell"/>
</dbReference>
<dbReference type="AlphaFoldDB" id="A0A6J2XR08"/>
<dbReference type="InParanoid" id="A0A6J2XR08"/>
<dbReference type="PANTHER" id="PTHR22930">
    <property type="match status" value="1"/>
</dbReference>
<dbReference type="Proteomes" id="UP000504635">
    <property type="component" value="Unplaced"/>
</dbReference>
<evidence type="ECO:0000256" key="4">
    <source>
        <dbReference type="ARBA" id="ARBA00022722"/>
    </source>
</evidence>
<protein>
    <submittedName>
        <fullName evidence="10">Protein ANTAGONIST OF LIKE HETEROCHROMATIN PROTEIN 1-like</fullName>
    </submittedName>
</protein>
<evidence type="ECO:0000256" key="5">
    <source>
        <dbReference type="ARBA" id="ARBA00022723"/>
    </source>
</evidence>
<dbReference type="RefSeq" id="XP_030753948.1">
    <property type="nucleotide sequence ID" value="XM_030898088.1"/>
</dbReference>
<evidence type="ECO:0000313" key="10">
    <source>
        <dbReference type="RefSeq" id="XP_030753948.1"/>
    </source>
</evidence>
<dbReference type="GO" id="GO:0004518">
    <property type="term" value="F:nuclease activity"/>
    <property type="evidence" value="ECO:0007669"/>
    <property type="project" value="UniProtKB-KW"/>
</dbReference>
<keyword evidence="9" id="KW-1185">Reference proteome</keyword>
<proteinExistence type="inferred from homology"/>
<feature type="domain" description="DDE Tnp4" evidence="8">
    <location>
        <begin position="172"/>
        <end position="337"/>
    </location>
</feature>
<evidence type="ECO:0000256" key="6">
    <source>
        <dbReference type="ARBA" id="ARBA00022801"/>
    </source>
</evidence>
<dbReference type="KEGG" id="soy:115880801"/>
<evidence type="ECO:0000259" key="8">
    <source>
        <dbReference type="Pfam" id="PF13359"/>
    </source>
</evidence>
<dbReference type="PANTHER" id="PTHR22930:SF269">
    <property type="entry name" value="NUCLEASE HARBI1-LIKE PROTEIN"/>
    <property type="match status" value="1"/>
</dbReference>
<evidence type="ECO:0000256" key="1">
    <source>
        <dbReference type="ARBA" id="ARBA00001968"/>
    </source>
</evidence>
<dbReference type="Pfam" id="PF13359">
    <property type="entry name" value="DDE_Tnp_4"/>
    <property type="match status" value="1"/>
</dbReference>
<name>A0A6J2XR08_SITOR</name>
<evidence type="ECO:0000256" key="7">
    <source>
        <dbReference type="ARBA" id="ARBA00023242"/>
    </source>
</evidence>
<evidence type="ECO:0000313" key="9">
    <source>
        <dbReference type="Proteomes" id="UP000504635"/>
    </source>
</evidence>
<evidence type="ECO:0000256" key="2">
    <source>
        <dbReference type="ARBA" id="ARBA00004123"/>
    </source>
</evidence>
<keyword evidence="6" id="KW-0378">Hydrolase</keyword>
<dbReference type="GO" id="GO:0046872">
    <property type="term" value="F:metal ion binding"/>
    <property type="evidence" value="ECO:0007669"/>
    <property type="project" value="UniProtKB-KW"/>
</dbReference>
<comment type="cofactor">
    <cofactor evidence="1">
        <name>a divalent metal cation</name>
        <dbReference type="ChEBI" id="CHEBI:60240"/>
    </cofactor>
</comment>
<reference evidence="10" key="1">
    <citation type="submission" date="2025-08" db="UniProtKB">
        <authorList>
            <consortium name="RefSeq"/>
        </authorList>
    </citation>
    <scope>IDENTIFICATION</scope>
    <source>
        <tissue evidence="10">Gonads</tissue>
    </source>
</reference>
<keyword evidence="7" id="KW-0539">Nucleus</keyword>
<gene>
    <name evidence="10" type="primary">LOC115880801</name>
</gene>
<dbReference type="GeneID" id="115880801"/>
<accession>A0A6J2XR08</accession>
<keyword evidence="5" id="KW-0479">Metal-binding</keyword>
<dbReference type="GO" id="GO:0016787">
    <property type="term" value="F:hydrolase activity"/>
    <property type="evidence" value="ECO:0007669"/>
    <property type="project" value="UniProtKB-KW"/>
</dbReference>
<comment type="similarity">
    <text evidence="3">Belongs to the HARBI1 family.</text>
</comment>
<keyword evidence="4" id="KW-0540">Nuclease</keyword>
<comment type="subcellular location">
    <subcellularLocation>
        <location evidence="2">Nucleus</location>
    </subcellularLocation>
</comment>
<evidence type="ECO:0000256" key="3">
    <source>
        <dbReference type="ARBA" id="ARBA00006958"/>
    </source>
</evidence>